<evidence type="ECO:0000313" key="2">
    <source>
        <dbReference type="EMBL" id="EMS56800.1"/>
    </source>
</evidence>
<name>M7ZWL1_TRIUA</name>
<protein>
    <submittedName>
        <fullName evidence="2">Uncharacterized protein</fullName>
    </submittedName>
</protein>
<gene>
    <name evidence="2" type="ORF">TRIUR3_35236</name>
</gene>
<organism evidence="2">
    <name type="scientific">Triticum urartu</name>
    <name type="common">Red wild einkorn</name>
    <name type="synonym">Crithodium urartu</name>
    <dbReference type="NCBI Taxonomy" id="4572"/>
    <lineage>
        <taxon>Eukaryota</taxon>
        <taxon>Viridiplantae</taxon>
        <taxon>Streptophyta</taxon>
        <taxon>Embryophyta</taxon>
        <taxon>Tracheophyta</taxon>
        <taxon>Spermatophyta</taxon>
        <taxon>Magnoliopsida</taxon>
        <taxon>Liliopsida</taxon>
        <taxon>Poales</taxon>
        <taxon>Poaceae</taxon>
        <taxon>BOP clade</taxon>
        <taxon>Pooideae</taxon>
        <taxon>Triticodae</taxon>
        <taxon>Triticeae</taxon>
        <taxon>Triticinae</taxon>
        <taxon>Triticum</taxon>
    </lineage>
</organism>
<dbReference type="AlphaFoldDB" id="M7ZWL1"/>
<proteinExistence type="predicted"/>
<dbReference type="EMBL" id="KD153812">
    <property type="protein sequence ID" value="EMS56800.1"/>
    <property type="molecule type" value="Genomic_DNA"/>
</dbReference>
<feature type="compositionally biased region" description="Polar residues" evidence="1">
    <location>
        <begin position="82"/>
        <end position="93"/>
    </location>
</feature>
<evidence type="ECO:0000256" key="1">
    <source>
        <dbReference type="SAM" id="MobiDB-lite"/>
    </source>
</evidence>
<feature type="region of interest" description="Disordered" evidence="1">
    <location>
        <begin position="76"/>
        <end position="95"/>
    </location>
</feature>
<reference evidence="2" key="1">
    <citation type="journal article" date="2013" name="Nature">
        <title>Draft genome of the wheat A-genome progenitor Triticum urartu.</title>
        <authorList>
            <person name="Ling H.Q."/>
            <person name="Zhao S."/>
            <person name="Liu D."/>
            <person name="Wang J."/>
            <person name="Sun H."/>
            <person name="Zhang C."/>
            <person name="Fan H."/>
            <person name="Li D."/>
            <person name="Dong L."/>
            <person name="Tao Y."/>
            <person name="Gao C."/>
            <person name="Wu H."/>
            <person name="Li Y."/>
            <person name="Cui Y."/>
            <person name="Guo X."/>
            <person name="Zheng S."/>
            <person name="Wang B."/>
            <person name="Yu K."/>
            <person name="Liang Q."/>
            <person name="Yang W."/>
            <person name="Lou X."/>
            <person name="Chen J."/>
            <person name="Feng M."/>
            <person name="Jian J."/>
            <person name="Zhang X."/>
            <person name="Luo G."/>
            <person name="Jiang Y."/>
            <person name="Liu J."/>
            <person name="Wang Z."/>
            <person name="Sha Y."/>
            <person name="Zhang B."/>
            <person name="Wu H."/>
            <person name="Tang D."/>
            <person name="Shen Q."/>
            <person name="Xue P."/>
            <person name="Zou S."/>
            <person name="Wang X."/>
            <person name="Liu X."/>
            <person name="Wang F."/>
            <person name="Yang Y."/>
            <person name="An X."/>
            <person name="Dong Z."/>
            <person name="Zhang K."/>
            <person name="Zhang X."/>
            <person name="Luo M.C."/>
            <person name="Dvorak J."/>
            <person name="Tong Y."/>
            <person name="Wang J."/>
            <person name="Yang H."/>
            <person name="Li Z."/>
            <person name="Wang D."/>
            <person name="Zhang A."/>
            <person name="Wang J."/>
        </authorList>
    </citation>
    <scope>NUCLEOTIDE SEQUENCE</scope>
</reference>
<accession>M7ZWL1</accession>
<sequence>MAAFWRLHATLSKIPGSVIELNVCQELGGQTTRSGVPPPDPVPVGTLRVTANPTAADMVASAGELAPAARLSTPLQDPLLPCSTTTSGPTRATGSPKAAAMVASTDDRSGACKDEGNRGIRSWALDPKGAASYSSWTSIKRVLDWQSSTVAGKKKMGWVTVLSRATRALLI</sequence>